<protein>
    <submittedName>
        <fullName evidence="1">Uncharacterized protein</fullName>
    </submittedName>
</protein>
<accession>A0A075A5A8</accession>
<sequence length="121" mass="13705">MRAEESAEYADGRFMFVPDWLFFGTAQGTKDEKNTDQLTTSCNEGVHELSAQLVDFDMGEYEGVKSESRIVCVSTTQGDLTENHQQHMVLRSEEVRYGHALGQTEVKKPVVRLRQTGFGRE</sequence>
<evidence type="ECO:0000313" key="2">
    <source>
        <dbReference type="Proteomes" id="UP000054324"/>
    </source>
</evidence>
<gene>
    <name evidence="1" type="ORF">T265_02817</name>
</gene>
<evidence type="ECO:0000313" key="1">
    <source>
        <dbReference type="EMBL" id="KER30775.1"/>
    </source>
</evidence>
<dbReference type="GeneID" id="20317005"/>
<dbReference type="Proteomes" id="UP000054324">
    <property type="component" value="Unassembled WGS sequence"/>
</dbReference>
<dbReference type="KEGG" id="ovi:T265_02817"/>
<organism evidence="1 2">
    <name type="scientific">Opisthorchis viverrini</name>
    <name type="common">Southeast Asian liver fluke</name>
    <dbReference type="NCBI Taxonomy" id="6198"/>
    <lineage>
        <taxon>Eukaryota</taxon>
        <taxon>Metazoa</taxon>
        <taxon>Spiralia</taxon>
        <taxon>Lophotrochozoa</taxon>
        <taxon>Platyhelminthes</taxon>
        <taxon>Trematoda</taxon>
        <taxon>Digenea</taxon>
        <taxon>Opisthorchiida</taxon>
        <taxon>Opisthorchiata</taxon>
        <taxon>Opisthorchiidae</taxon>
        <taxon>Opisthorchis</taxon>
    </lineage>
</organism>
<reference evidence="1 2" key="1">
    <citation type="submission" date="2013-11" db="EMBL/GenBank/DDBJ databases">
        <title>Opisthorchis viverrini - life in the bile duct.</title>
        <authorList>
            <person name="Young N.D."/>
            <person name="Nagarajan N."/>
            <person name="Lin S.J."/>
            <person name="Korhonen P.K."/>
            <person name="Jex A.R."/>
            <person name="Hall R.S."/>
            <person name="Safavi-Hemami H."/>
            <person name="Kaewkong W."/>
            <person name="Bertrand D."/>
            <person name="Gao S."/>
            <person name="Seet Q."/>
            <person name="Wongkham S."/>
            <person name="Teh B.T."/>
            <person name="Wongkham C."/>
            <person name="Intapan P.M."/>
            <person name="Maleewong W."/>
            <person name="Yang X."/>
            <person name="Hu M."/>
            <person name="Wang Z."/>
            <person name="Hofmann A."/>
            <person name="Sternberg P.W."/>
            <person name="Tan P."/>
            <person name="Wang J."/>
            <person name="Gasser R.B."/>
        </authorList>
    </citation>
    <scope>NUCLEOTIDE SEQUENCE [LARGE SCALE GENOMIC DNA]</scope>
</reference>
<dbReference type="RefSeq" id="XP_009165425.1">
    <property type="nucleotide sequence ID" value="XM_009167161.1"/>
</dbReference>
<dbReference type="CTD" id="20317005"/>
<dbReference type="EMBL" id="KL596655">
    <property type="protein sequence ID" value="KER30775.1"/>
    <property type="molecule type" value="Genomic_DNA"/>
</dbReference>
<dbReference type="AlphaFoldDB" id="A0A075A5A8"/>
<name>A0A075A5A8_OPIVI</name>
<keyword evidence="2" id="KW-1185">Reference proteome</keyword>
<proteinExistence type="predicted"/>